<protein>
    <submittedName>
        <fullName evidence="2">Uncharacterized membrane protein YkgB</fullName>
    </submittedName>
</protein>
<gene>
    <name evidence="2" type="ORF">SAMN05518863_11824</name>
</gene>
<dbReference type="Pfam" id="PF04224">
    <property type="entry name" value="DUF417"/>
    <property type="match status" value="1"/>
</dbReference>
<reference evidence="2 3" key="1">
    <citation type="submission" date="2016-10" db="EMBL/GenBank/DDBJ databases">
        <authorList>
            <person name="Varghese N."/>
            <person name="Submissions S."/>
        </authorList>
    </citation>
    <scope>NUCLEOTIDE SEQUENCE [LARGE SCALE GENOMIC DNA]</scope>
    <source>
        <strain evidence="2 3">YR512</strain>
    </source>
</reference>
<sequence>MTVKNNYSSCAIRFLNKKDTIALRLSLIVVFLFFGIAKWFEFEVEALTPIITTTWLSILKDMLGLHGTSYFLGVVELTTVALLVLGFKNPMAGAAGATLIVLTGVVTLSLLPQLGTIDSFILKDIMVVAIGLTLLKQDLVRWQQA</sequence>
<organism evidence="2 3">
    <name type="scientific">Candidatus Pantoea symbiotica</name>
    <dbReference type="NCBI Taxonomy" id="1884370"/>
    <lineage>
        <taxon>Bacteria</taxon>
        <taxon>Pseudomonadati</taxon>
        <taxon>Pseudomonadota</taxon>
        <taxon>Gammaproteobacteria</taxon>
        <taxon>Enterobacterales</taxon>
        <taxon>Erwiniaceae</taxon>
        <taxon>Pantoea</taxon>
    </lineage>
</organism>
<comment type="caution">
    <text evidence="2">The sequence shown here is derived from an EMBL/GenBank/DDBJ whole genome shotgun (WGS) entry which is preliminary data.</text>
</comment>
<evidence type="ECO:0000313" key="2">
    <source>
        <dbReference type="EMBL" id="SFL04871.1"/>
    </source>
</evidence>
<keyword evidence="3" id="KW-1185">Reference proteome</keyword>
<keyword evidence="1" id="KW-1133">Transmembrane helix</keyword>
<feature type="transmembrane region" description="Helical" evidence="1">
    <location>
        <begin position="63"/>
        <end position="85"/>
    </location>
</feature>
<proteinExistence type="predicted"/>
<accession>A0A1I4EL25</accession>
<feature type="transmembrane region" description="Helical" evidence="1">
    <location>
        <begin position="92"/>
        <end position="111"/>
    </location>
</feature>
<keyword evidence="1" id="KW-0472">Membrane</keyword>
<dbReference type="RefSeq" id="WP_008106653.1">
    <property type="nucleotide sequence ID" value="NZ_FOSD01000018.1"/>
</dbReference>
<dbReference type="EMBL" id="FOSD01000018">
    <property type="protein sequence ID" value="SFL04871.1"/>
    <property type="molecule type" value="Genomic_DNA"/>
</dbReference>
<dbReference type="InterPro" id="IPR007339">
    <property type="entry name" value="RclC-like"/>
</dbReference>
<evidence type="ECO:0000313" key="3">
    <source>
        <dbReference type="Proteomes" id="UP000198841"/>
    </source>
</evidence>
<feature type="transmembrane region" description="Helical" evidence="1">
    <location>
        <begin position="21"/>
        <end position="40"/>
    </location>
</feature>
<keyword evidence="1" id="KW-0812">Transmembrane</keyword>
<evidence type="ECO:0000256" key="1">
    <source>
        <dbReference type="SAM" id="Phobius"/>
    </source>
</evidence>
<name>A0A1I4EL25_9GAMM</name>
<dbReference type="Proteomes" id="UP000198841">
    <property type="component" value="Unassembled WGS sequence"/>
</dbReference>